<reference evidence="3" key="1">
    <citation type="submission" date="2024-07" db="EMBL/GenBank/DDBJ databases">
        <title>Two chromosome-level genome assemblies of Korean endemic species Abeliophyllum distichum and Forsythia ovata (Oleaceae).</title>
        <authorList>
            <person name="Jang H."/>
        </authorList>
    </citation>
    <scope>NUCLEOTIDE SEQUENCE [LARGE SCALE GENOMIC DNA]</scope>
</reference>
<evidence type="ECO:0000256" key="1">
    <source>
        <dbReference type="SAM" id="MobiDB-lite"/>
    </source>
</evidence>
<comment type="caution">
    <text evidence="2">The sequence shown here is derived from an EMBL/GenBank/DDBJ whole genome shotgun (WGS) entry which is preliminary data.</text>
</comment>
<accession>A0ABD1S2T2</accession>
<evidence type="ECO:0000313" key="2">
    <source>
        <dbReference type="EMBL" id="KAL2493554.1"/>
    </source>
</evidence>
<sequence length="226" mass="24209">MGKKQRDLAARKKVDLAKELCILEGGCSGSGKSENGPHSKKEVLSTSFAEASTNGSLNLEDGVLRAAPNSPYMSRTLGDVDTDSDGVSALDDLAKTQTPVEVKAKEQAQLVDNAEEAKILPSQPSSVPNVFLDPPAIKEKNTQKQIGNGIVLPLILDDVNVEKQGQMEDIEAEAPFILVDKNKKRMGKQKFKSLDSLKQPFNAHAGTSSLPSSDCALPKKSGVWPK</sequence>
<dbReference type="EMBL" id="JBFOLJ010000011">
    <property type="protein sequence ID" value="KAL2493554.1"/>
    <property type="molecule type" value="Genomic_DNA"/>
</dbReference>
<name>A0ABD1S2T2_9LAMI</name>
<protein>
    <submittedName>
        <fullName evidence="2">Uncharacterized protein</fullName>
    </submittedName>
</protein>
<gene>
    <name evidence="2" type="ORF">Fot_37311</name>
</gene>
<keyword evidence="3" id="KW-1185">Reference proteome</keyword>
<evidence type="ECO:0000313" key="3">
    <source>
        <dbReference type="Proteomes" id="UP001604277"/>
    </source>
</evidence>
<dbReference type="AlphaFoldDB" id="A0ABD1S2T2"/>
<dbReference type="Proteomes" id="UP001604277">
    <property type="component" value="Unassembled WGS sequence"/>
</dbReference>
<proteinExistence type="predicted"/>
<feature type="region of interest" description="Disordered" evidence="1">
    <location>
        <begin position="190"/>
        <end position="226"/>
    </location>
</feature>
<organism evidence="2 3">
    <name type="scientific">Forsythia ovata</name>
    <dbReference type="NCBI Taxonomy" id="205694"/>
    <lineage>
        <taxon>Eukaryota</taxon>
        <taxon>Viridiplantae</taxon>
        <taxon>Streptophyta</taxon>
        <taxon>Embryophyta</taxon>
        <taxon>Tracheophyta</taxon>
        <taxon>Spermatophyta</taxon>
        <taxon>Magnoliopsida</taxon>
        <taxon>eudicotyledons</taxon>
        <taxon>Gunneridae</taxon>
        <taxon>Pentapetalae</taxon>
        <taxon>asterids</taxon>
        <taxon>lamiids</taxon>
        <taxon>Lamiales</taxon>
        <taxon>Oleaceae</taxon>
        <taxon>Forsythieae</taxon>
        <taxon>Forsythia</taxon>
    </lineage>
</organism>